<keyword evidence="4 5" id="KW-0408">Iron</keyword>
<keyword evidence="2 5" id="KW-0479">Metal-binding</keyword>
<dbReference type="PANTHER" id="PTHR47950">
    <property type="entry name" value="CYTOCHROME P450, FAMILY 76, SUBFAMILY C, POLYPEPTIDE 5-RELATED"/>
    <property type="match status" value="1"/>
</dbReference>
<dbReference type="GO" id="GO:0004497">
    <property type="term" value="F:monooxygenase activity"/>
    <property type="evidence" value="ECO:0007669"/>
    <property type="project" value="InterPro"/>
</dbReference>
<evidence type="ECO:0000256" key="4">
    <source>
        <dbReference type="ARBA" id="ARBA00023004"/>
    </source>
</evidence>
<dbReference type="PRINTS" id="PR00463">
    <property type="entry name" value="EP450I"/>
</dbReference>
<dbReference type="GO" id="GO:0005506">
    <property type="term" value="F:iron ion binding"/>
    <property type="evidence" value="ECO:0007669"/>
    <property type="project" value="InterPro"/>
</dbReference>
<dbReference type="InterPro" id="IPR002401">
    <property type="entry name" value="Cyt_P450_E_grp-I"/>
</dbReference>
<keyword evidence="3" id="KW-0560">Oxidoreductase</keyword>
<comment type="cofactor">
    <cofactor evidence="5">
        <name>heme</name>
        <dbReference type="ChEBI" id="CHEBI:30413"/>
    </cofactor>
</comment>
<keyword evidence="5" id="KW-0349">Heme</keyword>
<dbReference type="PANTHER" id="PTHR47950:SF44">
    <property type="entry name" value="CYTOCHROME P450, FAMILY 76, SUBFAMILY C, POLYPEPTIDE 5-RELATED"/>
    <property type="match status" value="1"/>
</dbReference>
<evidence type="ECO:0000256" key="2">
    <source>
        <dbReference type="ARBA" id="ARBA00022723"/>
    </source>
</evidence>
<dbReference type="PRINTS" id="PR00385">
    <property type="entry name" value="P450"/>
</dbReference>
<dbReference type="InterPro" id="IPR036396">
    <property type="entry name" value="Cyt_P450_sf"/>
</dbReference>
<name>A0AA88XDH3_9ASTE</name>
<dbReference type="EMBL" id="JAVXUP010000150">
    <property type="protein sequence ID" value="KAK3036320.1"/>
    <property type="molecule type" value="Genomic_DNA"/>
</dbReference>
<dbReference type="GO" id="GO:0020037">
    <property type="term" value="F:heme binding"/>
    <property type="evidence" value="ECO:0007669"/>
    <property type="project" value="InterPro"/>
</dbReference>
<protein>
    <recommendedName>
        <fullName evidence="8">Cytochrome P450</fullName>
    </recommendedName>
</protein>
<evidence type="ECO:0000256" key="1">
    <source>
        <dbReference type="ARBA" id="ARBA00010617"/>
    </source>
</evidence>
<dbReference type="Proteomes" id="UP001188597">
    <property type="component" value="Unassembled WGS sequence"/>
</dbReference>
<evidence type="ECO:0000313" key="6">
    <source>
        <dbReference type="EMBL" id="KAK3036320.1"/>
    </source>
</evidence>
<evidence type="ECO:0000256" key="3">
    <source>
        <dbReference type="ARBA" id="ARBA00023002"/>
    </source>
</evidence>
<comment type="caution">
    <text evidence="6">The sequence shown here is derived from an EMBL/GenBank/DDBJ whole genome shotgun (WGS) entry which is preliminary data.</text>
</comment>
<reference evidence="6" key="1">
    <citation type="submission" date="2022-12" db="EMBL/GenBank/DDBJ databases">
        <title>Draft genome assemblies for two species of Escallonia (Escalloniales).</title>
        <authorList>
            <person name="Chanderbali A."/>
            <person name="Dervinis C."/>
            <person name="Anghel I."/>
            <person name="Soltis D."/>
            <person name="Soltis P."/>
            <person name="Zapata F."/>
        </authorList>
    </citation>
    <scope>NUCLEOTIDE SEQUENCE</scope>
    <source>
        <strain evidence="6">UCBG64.0493</strain>
        <tissue evidence="6">Leaf</tissue>
    </source>
</reference>
<dbReference type="InterPro" id="IPR001128">
    <property type="entry name" value="Cyt_P450"/>
</dbReference>
<feature type="binding site" description="axial binding residue" evidence="5">
    <location>
        <position position="119"/>
    </location>
    <ligand>
        <name>heme</name>
        <dbReference type="ChEBI" id="CHEBI:30413"/>
    </ligand>
    <ligandPart>
        <name>Fe</name>
        <dbReference type="ChEBI" id="CHEBI:18248"/>
    </ligandPart>
</feature>
<sequence length="173" mass="19619">MTELLRNPEKLAKARTELEEVVGKNEHFEAAVAIVKETFRLHPAAPFLVPHKADTDVEIDSFVVPKNAQILVNVWATGRDSNVWLDPGSFMQERFSDSENDFRGRDFELIPFGAGRGICPGLPLAYRVCILWSILHSFNWRLENGMKRKDVDMTEKFGLTLQKAIPLRAIPTV</sequence>
<accession>A0AA88XDH3</accession>
<keyword evidence="7" id="KW-1185">Reference proteome</keyword>
<dbReference type="GO" id="GO:0016705">
    <property type="term" value="F:oxidoreductase activity, acting on paired donors, with incorporation or reduction of molecular oxygen"/>
    <property type="evidence" value="ECO:0007669"/>
    <property type="project" value="InterPro"/>
</dbReference>
<organism evidence="6 7">
    <name type="scientific">Escallonia herrerae</name>
    <dbReference type="NCBI Taxonomy" id="1293975"/>
    <lineage>
        <taxon>Eukaryota</taxon>
        <taxon>Viridiplantae</taxon>
        <taxon>Streptophyta</taxon>
        <taxon>Embryophyta</taxon>
        <taxon>Tracheophyta</taxon>
        <taxon>Spermatophyta</taxon>
        <taxon>Magnoliopsida</taxon>
        <taxon>eudicotyledons</taxon>
        <taxon>Gunneridae</taxon>
        <taxon>Pentapetalae</taxon>
        <taxon>asterids</taxon>
        <taxon>campanulids</taxon>
        <taxon>Escalloniales</taxon>
        <taxon>Escalloniaceae</taxon>
        <taxon>Escallonia</taxon>
    </lineage>
</organism>
<dbReference type="Gene3D" id="1.10.630.10">
    <property type="entry name" value="Cytochrome P450"/>
    <property type="match status" value="1"/>
</dbReference>
<dbReference type="AlphaFoldDB" id="A0AA88XDH3"/>
<evidence type="ECO:0008006" key="8">
    <source>
        <dbReference type="Google" id="ProtNLM"/>
    </source>
</evidence>
<proteinExistence type="inferred from homology"/>
<evidence type="ECO:0000313" key="7">
    <source>
        <dbReference type="Proteomes" id="UP001188597"/>
    </source>
</evidence>
<comment type="similarity">
    <text evidence="1">Belongs to the cytochrome P450 family.</text>
</comment>
<dbReference type="SUPFAM" id="SSF48264">
    <property type="entry name" value="Cytochrome P450"/>
    <property type="match status" value="1"/>
</dbReference>
<gene>
    <name evidence="6" type="ORF">RJ639_031727</name>
</gene>
<evidence type="ECO:0000256" key="5">
    <source>
        <dbReference type="PIRSR" id="PIRSR602401-1"/>
    </source>
</evidence>
<dbReference type="Pfam" id="PF00067">
    <property type="entry name" value="p450"/>
    <property type="match status" value="1"/>
</dbReference>